<dbReference type="Proteomes" id="UP000828390">
    <property type="component" value="Unassembled WGS sequence"/>
</dbReference>
<accession>A0A9D4HA88</accession>
<dbReference type="InterPro" id="IPR015919">
    <property type="entry name" value="Cadherin-like_sf"/>
</dbReference>
<dbReference type="CDD" id="cd11304">
    <property type="entry name" value="Cadherin_repeat"/>
    <property type="match status" value="1"/>
</dbReference>
<dbReference type="PROSITE" id="PS50268">
    <property type="entry name" value="CADHERIN_2"/>
    <property type="match status" value="1"/>
</dbReference>
<comment type="caution">
    <text evidence="3">The sequence shown here is derived from an EMBL/GenBank/DDBJ whole genome shotgun (WGS) entry which is preliminary data.</text>
</comment>
<evidence type="ECO:0000259" key="2">
    <source>
        <dbReference type="PROSITE" id="PS50268"/>
    </source>
</evidence>
<dbReference type="GO" id="GO:0016020">
    <property type="term" value="C:membrane"/>
    <property type="evidence" value="ECO:0007669"/>
    <property type="project" value="InterPro"/>
</dbReference>
<gene>
    <name evidence="3" type="ORF">DPMN_104348</name>
</gene>
<keyword evidence="1" id="KW-0106">Calcium</keyword>
<evidence type="ECO:0000256" key="1">
    <source>
        <dbReference type="PROSITE-ProRule" id="PRU00043"/>
    </source>
</evidence>
<organism evidence="3 4">
    <name type="scientific">Dreissena polymorpha</name>
    <name type="common">Zebra mussel</name>
    <name type="synonym">Mytilus polymorpha</name>
    <dbReference type="NCBI Taxonomy" id="45954"/>
    <lineage>
        <taxon>Eukaryota</taxon>
        <taxon>Metazoa</taxon>
        <taxon>Spiralia</taxon>
        <taxon>Lophotrochozoa</taxon>
        <taxon>Mollusca</taxon>
        <taxon>Bivalvia</taxon>
        <taxon>Autobranchia</taxon>
        <taxon>Heteroconchia</taxon>
        <taxon>Euheterodonta</taxon>
        <taxon>Imparidentia</taxon>
        <taxon>Neoheterodontei</taxon>
        <taxon>Myida</taxon>
        <taxon>Dreissenoidea</taxon>
        <taxon>Dreissenidae</taxon>
        <taxon>Dreissena</taxon>
    </lineage>
</organism>
<dbReference type="SUPFAM" id="SSF49313">
    <property type="entry name" value="Cadherin-like"/>
    <property type="match status" value="1"/>
</dbReference>
<evidence type="ECO:0000313" key="4">
    <source>
        <dbReference type="Proteomes" id="UP000828390"/>
    </source>
</evidence>
<reference evidence="3" key="2">
    <citation type="submission" date="2020-11" db="EMBL/GenBank/DDBJ databases">
        <authorList>
            <person name="McCartney M.A."/>
            <person name="Auch B."/>
            <person name="Kono T."/>
            <person name="Mallez S."/>
            <person name="Becker A."/>
            <person name="Gohl D.M."/>
            <person name="Silverstein K.A.T."/>
            <person name="Koren S."/>
            <person name="Bechman K.B."/>
            <person name="Herman A."/>
            <person name="Abrahante J.E."/>
            <person name="Garbe J."/>
        </authorList>
    </citation>
    <scope>NUCLEOTIDE SEQUENCE</scope>
    <source>
        <strain evidence="3">Duluth1</strain>
        <tissue evidence="3">Whole animal</tissue>
    </source>
</reference>
<dbReference type="AlphaFoldDB" id="A0A9D4HA88"/>
<dbReference type="Pfam" id="PF00028">
    <property type="entry name" value="Cadherin"/>
    <property type="match status" value="1"/>
</dbReference>
<protein>
    <recommendedName>
        <fullName evidence="2">Cadherin domain-containing protein</fullName>
    </recommendedName>
</protein>
<keyword evidence="4" id="KW-1185">Reference proteome</keyword>
<reference evidence="3" key="1">
    <citation type="journal article" date="2019" name="bioRxiv">
        <title>The Genome of the Zebra Mussel, Dreissena polymorpha: A Resource for Invasive Species Research.</title>
        <authorList>
            <person name="McCartney M.A."/>
            <person name="Auch B."/>
            <person name="Kono T."/>
            <person name="Mallez S."/>
            <person name="Zhang Y."/>
            <person name="Obille A."/>
            <person name="Becker A."/>
            <person name="Abrahante J.E."/>
            <person name="Garbe J."/>
            <person name="Badalamenti J.P."/>
            <person name="Herman A."/>
            <person name="Mangelson H."/>
            <person name="Liachko I."/>
            <person name="Sullivan S."/>
            <person name="Sone E.D."/>
            <person name="Koren S."/>
            <person name="Silverstein K.A.T."/>
            <person name="Beckman K.B."/>
            <person name="Gohl D.M."/>
        </authorList>
    </citation>
    <scope>NUCLEOTIDE SEQUENCE</scope>
    <source>
        <strain evidence="3">Duluth1</strain>
        <tissue evidence="3">Whole animal</tissue>
    </source>
</reference>
<dbReference type="InterPro" id="IPR002126">
    <property type="entry name" value="Cadherin-like_dom"/>
</dbReference>
<sequence>MAIDHDANKFGRVTYSWKGQGDIDSRFAIDPDSGKITLFKPLRDTDVGQRITLAITARDGGKIAGFWL</sequence>
<proteinExistence type="predicted"/>
<dbReference type="Gene3D" id="2.60.40.60">
    <property type="entry name" value="Cadherins"/>
    <property type="match status" value="1"/>
</dbReference>
<name>A0A9D4HA88_DREPO</name>
<evidence type="ECO:0000313" key="3">
    <source>
        <dbReference type="EMBL" id="KAH3831087.1"/>
    </source>
</evidence>
<dbReference type="GO" id="GO:0005509">
    <property type="term" value="F:calcium ion binding"/>
    <property type="evidence" value="ECO:0007669"/>
    <property type="project" value="UniProtKB-UniRule"/>
</dbReference>
<feature type="domain" description="Cadherin" evidence="2">
    <location>
        <begin position="2"/>
        <end position="61"/>
    </location>
</feature>
<dbReference type="GO" id="GO:0007156">
    <property type="term" value="P:homophilic cell adhesion via plasma membrane adhesion molecules"/>
    <property type="evidence" value="ECO:0007669"/>
    <property type="project" value="InterPro"/>
</dbReference>
<dbReference type="EMBL" id="JAIWYP010000004">
    <property type="protein sequence ID" value="KAH3831087.1"/>
    <property type="molecule type" value="Genomic_DNA"/>
</dbReference>